<keyword evidence="4" id="KW-1185">Reference proteome</keyword>
<gene>
    <name evidence="3" type="ORF">ACFO1S_12305</name>
</gene>
<protein>
    <submittedName>
        <fullName evidence="3">DUF6677 family protein</fullName>
    </submittedName>
</protein>
<keyword evidence="2" id="KW-1133">Transmembrane helix</keyword>
<accession>A0ABV8S9L8</accession>
<sequence>MKESDNWNRAGDYPLPPSPDAESMGEAAQRPVWPGPGYDMPSPYPDKHPARKPKKRWVAGLLAFLMPGTGHMYLGLMVKGIVMMLLLALDITAIVHVQSGENVLSVVLLSLLIPIIYFYNLFDALQSTDDVNERKQMRFWGQRPPGWEWRGGSGAASTAEEQISRRLPPIGILLLAGTGVLIILLSGTNWTHWLFNSFGSAFGAVVLIGAGVGLWFWESRSHQRKRD</sequence>
<reference evidence="4" key="1">
    <citation type="journal article" date="2019" name="Int. J. Syst. Evol. Microbiol.">
        <title>The Global Catalogue of Microorganisms (GCM) 10K type strain sequencing project: providing services to taxonomists for standard genome sequencing and annotation.</title>
        <authorList>
            <consortium name="The Broad Institute Genomics Platform"/>
            <consortium name="The Broad Institute Genome Sequencing Center for Infectious Disease"/>
            <person name="Wu L."/>
            <person name="Ma J."/>
        </authorList>
    </citation>
    <scope>NUCLEOTIDE SEQUENCE [LARGE SCALE GENOMIC DNA]</scope>
    <source>
        <strain evidence="4">CGMCC 4.1641</strain>
    </source>
</reference>
<evidence type="ECO:0000256" key="2">
    <source>
        <dbReference type="SAM" id="Phobius"/>
    </source>
</evidence>
<dbReference type="RefSeq" id="WP_204606110.1">
    <property type="nucleotide sequence ID" value="NZ_JBHSED010000020.1"/>
</dbReference>
<dbReference type="EMBL" id="JBHSED010000020">
    <property type="protein sequence ID" value="MFC4304211.1"/>
    <property type="molecule type" value="Genomic_DNA"/>
</dbReference>
<evidence type="ECO:0000256" key="1">
    <source>
        <dbReference type="SAM" id="MobiDB-lite"/>
    </source>
</evidence>
<feature type="transmembrane region" description="Helical" evidence="2">
    <location>
        <begin position="170"/>
        <end position="187"/>
    </location>
</feature>
<organism evidence="3 4">
    <name type="scientific">Cohnella boryungensis</name>
    <dbReference type="NCBI Taxonomy" id="768479"/>
    <lineage>
        <taxon>Bacteria</taxon>
        <taxon>Bacillati</taxon>
        <taxon>Bacillota</taxon>
        <taxon>Bacilli</taxon>
        <taxon>Bacillales</taxon>
        <taxon>Paenibacillaceae</taxon>
        <taxon>Cohnella</taxon>
    </lineage>
</organism>
<keyword evidence="2" id="KW-0812">Transmembrane</keyword>
<evidence type="ECO:0000313" key="4">
    <source>
        <dbReference type="Proteomes" id="UP001595755"/>
    </source>
</evidence>
<feature type="transmembrane region" description="Helical" evidence="2">
    <location>
        <begin position="76"/>
        <end position="97"/>
    </location>
</feature>
<feature type="transmembrane region" description="Helical" evidence="2">
    <location>
        <begin position="193"/>
        <end position="217"/>
    </location>
</feature>
<name>A0ABV8S9L8_9BACL</name>
<feature type="transmembrane region" description="Helical" evidence="2">
    <location>
        <begin position="103"/>
        <end position="122"/>
    </location>
</feature>
<keyword evidence="2" id="KW-0472">Membrane</keyword>
<comment type="caution">
    <text evidence="3">The sequence shown here is derived from an EMBL/GenBank/DDBJ whole genome shotgun (WGS) entry which is preliminary data.</text>
</comment>
<feature type="region of interest" description="Disordered" evidence="1">
    <location>
        <begin position="1"/>
        <end position="51"/>
    </location>
</feature>
<evidence type="ECO:0000313" key="3">
    <source>
        <dbReference type="EMBL" id="MFC4304211.1"/>
    </source>
</evidence>
<dbReference type="Proteomes" id="UP001595755">
    <property type="component" value="Unassembled WGS sequence"/>
</dbReference>
<proteinExistence type="predicted"/>